<organism evidence="2 3">
    <name type="scientific">Mycena metata</name>
    <dbReference type="NCBI Taxonomy" id="1033252"/>
    <lineage>
        <taxon>Eukaryota</taxon>
        <taxon>Fungi</taxon>
        <taxon>Dikarya</taxon>
        <taxon>Basidiomycota</taxon>
        <taxon>Agaricomycotina</taxon>
        <taxon>Agaricomycetes</taxon>
        <taxon>Agaricomycetidae</taxon>
        <taxon>Agaricales</taxon>
        <taxon>Marasmiineae</taxon>
        <taxon>Mycenaceae</taxon>
        <taxon>Mycena</taxon>
    </lineage>
</organism>
<feature type="region of interest" description="Disordered" evidence="1">
    <location>
        <begin position="1"/>
        <end position="24"/>
    </location>
</feature>
<dbReference type="EMBL" id="JARKIB010000015">
    <property type="protein sequence ID" value="KAJ7771628.1"/>
    <property type="molecule type" value="Genomic_DNA"/>
</dbReference>
<comment type="caution">
    <text evidence="2">The sequence shown here is derived from an EMBL/GenBank/DDBJ whole genome shotgun (WGS) entry which is preliminary data.</text>
</comment>
<dbReference type="Proteomes" id="UP001215598">
    <property type="component" value="Unassembled WGS sequence"/>
</dbReference>
<sequence length="113" mass="12386">SPSSSLPFRPSVSPQSRALPTPSITQVDRETLQAIQTAIEVAPIVWDMMEQITEELDLEGKTSLETAKTVTKRLAEVSKKIQEEGVTSSNQRALREDSNLFLKAGPLARSFSS</sequence>
<gene>
    <name evidence="2" type="ORF">B0H16DRAFT_1306056</name>
</gene>
<protein>
    <submittedName>
        <fullName evidence="2">Uncharacterized protein</fullName>
    </submittedName>
</protein>
<feature type="non-terminal residue" evidence="2">
    <location>
        <position position="1"/>
    </location>
</feature>
<evidence type="ECO:0000313" key="3">
    <source>
        <dbReference type="Proteomes" id="UP001215598"/>
    </source>
</evidence>
<proteinExistence type="predicted"/>
<dbReference type="AlphaFoldDB" id="A0AAD7JTD6"/>
<evidence type="ECO:0000313" key="2">
    <source>
        <dbReference type="EMBL" id="KAJ7771628.1"/>
    </source>
</evidence>
<reference evidence="2" key="1">
    <citation type="submission" date="2023-03" db="EMBL/GenBank/DDBJ databases">
        <title>Massive genome expansion in bonnet fungi (Mycena s.s.) driven by repeated elements and novel gene families across ecological guilds.</title>
        <authorList>
            <consortium name="Lawrence Berkeley National Laboratory"/>
            <person name="Harder C.B."/>
            <person name="Miyauchi S."/>
            <person name="Viragh M."/>
            <person name="Kuo A."/>
            <person name="Thoen E."/>
            <person name="Andreopoulos B."/>
            <person name="Lu D."/>
            <person name="Skrede I."/>
            <person name="Drula E."/>
            <person name="Henrissat B."/>
            <person name="Morin E."/>
            <person name="Kohler A."/>
            <person name="Barry K."/>
            <person name="LaButti K."/>
            <person name="Morin E."/>
            <person name="Salamov A."/>
            <person name="Lipzen A."/>
            <person name="Mereny Z."/>
            <person name="Hegedus B."/>
            <person name="Baldrian P."/>
            <person name="Stursova M."/>
            <person name="Weitz H."/>
            <person name="Taylor A."/>
            <person name="Grigoriev I.V."/>
            <person name="Nagy L.G."/>
            <person name="Martin F."/>
            <person name="Kauserud H."/>
        </authorList>
    </citation>
    <scope>NUCLEOTIDE SEQUENCE</scope>
    <source>
        <strain evidence="2">CBHHK182m</strain>
    </source>
</reference>
<accession>A0AAD7JTD6</accession>
<name>A0AAD7JTD6_9AGAR</name>
<evidence type="ECO:0000256" key="1">
    <source>
        <dbReference type="SAM" id="MobiDB-lite"/>
    </source>
</evidence>
<keyword evidence="3" id="KW-1185">Reference proteome</keyword>